<gene>
    <name evidence="2" type="ORF">BDV34DRAFT_192080</name>
</gene>
<feature type="compositionally biased region" description="Acidic residues" evidence="1">
    <location>
        <begin position="237"/>
        <end position="261"/>
    </location>
</feature>
<evidence type="ECO:0000313" key="2">
    <source>
        <dbReference type="EMBL" id="KAB8207324.1"/>
    </source>
</evidence>
<dbReference type="OMA" id="EEWHKEN"/>
<feature type="region of interest" description="Disordered" evidence="1">
    <location>
        <begin position="179"/>
        <end position="277"/>
    </location>
</feature>
<protein>
    <submittedName>
        <fullName evidence="2">Uncharacterized protein</fullName>
    </submittedName>
</protein>
<feature type="compositionally biased region" description="Polar residues" evidence="1">
    <location>
        <begin position="182"/>
        <end position="201"/>
    </location>
</feature>
<reference evidence="2 3" key="1">
    <citation type="submission" date="2019-04" db="EMBL/GenBank/DDBJ databases">
        <title>Fungal friends and foes A comparative genomics study of 23 Aspergillus species from section Flavi.</title>
        <authorList>
            <consortium name="DOE Joint Genome Institute"/>
            <person name="Kjaerbolling I."/>
            <person name="Vesth T.C."/>
            <person name="Frisvad J.C."/>
            <person name="Nybo J.L."/>
            <person name="Theobald S."/>
            <person name="Kildgaard S."/>
            <person name="Petersen T.I."/>
            <person name="Kuo A."/>
            <person name="Sato A."/>
            <person name="Lyhne E.K."/>
            <person name="Kogle M.E."/>
            <person name="Wiebenga A."/>
            <person name="Kun R.S."/>
            <person name="Lubbers R.J."/>
            <person name="Makela M.R."/>
            <person name="Barry K."/>
            <person name="Chovatia M."/>
            <person name="Clum A."/>
            <person name="Daum C."/>
            <person name="Haridas S."/>
            <person name="He G."/>
            <person name="LaButti K."/>
            <person name="Lipzen A."/>
            <person name="Mondo S."/>
            <person name="Pangilinan J."/>
            <person name="Riley R."/>
            <person name="Salamov A."/>
            <person name="Simmons B.A."/>
            <person name="Magnuson J.K."/>
            <person name="Henrissat B."/>
            <person name="Mortensen U.H."/>
            <person name="Larsen T.O."/>
            <person name="De vries R.P."/>
            <person name="Grigoriev I.V."/>
            <person name="Machida M."/>
            <person name="Baker S.E."/>
            <person name="Andersen M.R."/>
        </authorList>
    </citation>
    <scope>NUCLEOTIDE SEQUENCE [LARGE SCALE GENOMIC DNA]</scope>
    <source>
        <strain evidence="2 3">CBS 117618</strain>
    </source>
</reference>
<feature type="region of interest" description="Disordered" evidence="1">
    <location>
        <begin position="1"/>
        <end position="37"/>
    </location>
</feature>
<accession>A0A5N6DR05</accession>
<dbReference type="AlphaFoldDB" id="A0A5N6DR05"/>
<organism evidence="2 3">
    <name type="scientific">Aspergillus parasiticus</name>
    <dbReference type="NCBI Taxonomy" id="5067"/>
    <lineage>
        <taxon>Eukaryota</taxon>
        <taxon>Fungi</taxon>
        <taxon>Dikarya</taxon>
        <taxon>Ascomycota</taxon>
        <taxon>Pezizomycotina</taxon>
        <taxon>Eurotiomycetes</taxon>
        <taxon>Eurotiomycetidae</taxon>
        <taxon>Eurotiales</taxon>
        <taxon>Aspergillaceae</taxon>
        <taxon>Aspergillus</taxon>
        <taxon>Aspergillus subgen. Circumdati</taxon>
    </lineage>
</organism>
<evidence type="ECO:0000313" key="3">
    <source>
        <dbReference type="Proteomes" id="UP000326532"/>
    </source>
</evidence>
<name>A0A5N6DR05_ASPPA</name>
<dbReference type="EMBL" id="ML734957">
    <property type="protein sequence ID" value="KAB8207324.1"/>
    <property type="molecule type" value="Genomic_DNA"/>
</dbReference>
<evidence type="ECO:0000256" key="1">
    <source>
        <dbReference type="SAM" id="MobiDB-lite"/>
    </source>
</evidence>
<feature type="compositionally biased region" description="Basic and acidic residues" evidence="1">
    <location>
        <begin position="1"/>
        <end position="20"/>
    </location>
</feature>
<dbReference type="Proteomes" id="UP000326532">
    <property type="component" value="Unassembled WGS sequence"/>
</dbReference>
<keyword evidence="3" id="KW-1185">Reference proteome</keyword>
<proteinExistence type="predicted"/>
<dbReference type="VEuPathDB" id="FungiDB:BDV34DRAFT_192080"/>
<sequence length="378" mass="42302">MVDQREASLGRDSSEEERKPTVSPANEPQPSLVVNPKAIFGSDQPLPQHLVDKLEEWHKEHGTTRPPCNSQRPAKGNLLWKTFDRQGNHVNLSAYAIIKPAAYNVLVLHTAEGTEKLVSSYFPFGTGFGTFLRGWLGVHDGWEPTTCAVRRFANDPDHIDYKPEAWSAFEVLQKRHKKLLPQPSQASGTRRSLPGPSQMQKPGTRLQRKSLPGPPVATHDRGANTAHESSSSSSSSSEEEESDEEDEEDDSSESSEDEEPEPTSVPKRRRMNEPSEPTYRNSKVVFKLISYKSGSVRCFPLDECRTAKEFFDKARTFFQLFDRKVEVKILSCQIASQPQQQYIFEGSEGEFALLVDQVKSLAGDGALTVEVSYVLSLH</sequence>